<dbReference type="CDD" id="cd01949">
    <property type="entry name" value="GGDEF"/>
    <property type="match status" value="1"/>
</dbReference>
<proteinExistence type="predicted"/>
<dbReference type="Gene3D" id="3.30.450.40">
    <property type="match status" value="1"/>
</dbReference>
<dbReference type="SMART" id="SM00052">
    <property type="entry name" value="EAL"/>
    <property type="match status" value="1"/>
</dbReference>
<dbReference type="SMART" id="SM00086">
    <property type="entry name" value="PAC"/>
    <property type="match status" value="2"/>
</dbReference>
<dbReference type="Pfam" id="PF00990">
    <property type="entry name" value="GGDEF"/>
    <property type="match status" value="1"/>
</dbReference>
<accession>A0ABV2L9X1</accession>
<feature type="region of interest" description="Disordered" evidence="1">
    <location>
        <begin position="603"/>
        <end position="628"/>
    </location>
</feature>
<comment type="caution">
    <text evidence="6">The sequence shown here is derived from an EMBL/GenBank/DDBJ whole genome shotgun (WGS) entry which is preliminary data.</text>
</comment>
<dbReference type="InterPro" id="IPR000160">
    <property type="entry name" value="GGDEF_dom"/>
</dbReference>
<evidence type="ECO:0000259" key="5">
    <source>
        <dbReference type="PROSITE" id="PS50887"/>
    </source>
</evidence>
<dbReference type="RefSeq" id="WP_238279590.1">
    <property type="nucleotide sequence ID" value="NZ_BPQL01000062.1"/>
</dbReference>
<dbReference type="PANTHER" id="PTHR44757:SF2">
    <property type="entry name" value="BIOFILM ARCHITECTURE MAINTENANCE PROTEIN MBAA"/>
    <property type="match status" value="1"/>
</dbReference>
<dbReference type="InterPro" id="IPR001633">
    <property type="entry name" value="EAL_dom"/>
</dbReference>
<dbReference type="Pfam" id="PF00563">
    <property type="entry name" value="EAL"/>
    <property type="match status" value="1"/>
</dbReference>
<dbReference type="PROSITE" id="PS50112">
    <property type="entry name" value="PAS"/>
    <property type="match status" value="1"/>
</dbReference>
<evidence type="ECO:0000259" key="2">
    <source>
        <dbReference type="PROSITE" id="PS50112"/>
    </source>
</evidence>
<dbReference type="InterPro" id="IPR043128">
    <property type="entry name" value="Rev_trsase/Diguanyl_cyclase"/>
</dbReference>
<dbReference type="Gene3D" id="3.30.450.20">
    <property type="entry name" value="PAS domain"/>
    <property type="match status" value="2"/>
</dbReference>
<dbReference type="SUPFAM" id="SSF141868">
    <property type="entry name" value="EAL domain-like"/>
    <property type="match status" value="1"/>
</dbReference>
<dbReference type="Pfam" id="PF08447">
    <property type="entry name" value="PAS_3"/>
    <property type="match status" value="2"/>
</dbReference>
<dbReference type="Proteomes" id="UP001549145">
    <property type="component" value="Unassembled WGS sequence"/>
</dbReference>
<protein>
    <submittedName>
        <fullName evidence="6">Diguanylate cyclase (GGDEF)-like protein/PAS domain S-box-containing protein</fullName>
    </submittedName>
</protein>
<feature type="domain" description="GGDEF" evidence="5">
    <location>
        <begin position="473"/>
        <end position="605"/>
    </location>
</feature>
<dbReference type="PROSITE" id="PS50113">
    <property type="entry name" value="PAC"/>
    <property type="match status" value="2"/>
</dbReference>
<dbReference type="PROSITE" id="PS50887">
    <property type="entry name" value="GGDEF"/>
    <property type="match status" value="1"/>
</dbReference>
<evidence type="ECO:0000313" key="7">
    <source>
        <dbReference type="Proteomes" id="UP001549145"/>
    </source>
</evidence>
<evidence type="ECO:0000259" key="3">
    <source>
        <dbReference type="PROSITE" id="PS50113"/>
    </source>
</evidence>
<dbReference type="PANTHER" id="PTHR44757">
    <property type="entry name" value="DIGUANYLATE CYCLASE DGCP"/>
    <property type="match status" value="1"/>
</dbReference>
<organism evidence="6 7">
    <name type="scientific">Methylobacterium goesingense</name>
    <dbReference type="NCBI Taxonomy" id="243690"/>
    <lineage>
        <taxon>Bacteria</taxon>
        <taxon>Pseudomonadati</taxon>
        <taxon>Pseudomonadota</taxon>
        <taxon>Alphaproteobacteria</taxon>
        <taxon>Hyphomicrobiales</taxon>
        <taxon>Methylobacteriaceae</taxon>
        <taxon>Methylobacterium</taxon>
    </lineage>
</organism>
<dbReference type="CDD" id="cd01948">
    <property type="entry name" value="EAL"/>
    <property type="match status" value="1"/>
</dbReference>
<evidence type="ECO:0000259" key="4">
    <source>
        <dbReference type="PROSITE" id="PS50883"/>
    </source>
</evidence>
<gene>
    <name evidence="6" type="ORF">ABID43_004199</name>
</gene>
<sequence>MLDANEERMRLKALRDLKIMDSDPDLHLDAVCRMAANLFDAPMAAVQLVDENRVWLKAKVGIEIDSLARQGAFCDLTIRGAGNTPLIIGDLARDARSARSPFVTGEPHARFYAGIPLALRSGLNLGTFCVMDRKPRTDLPPGAIRQLQDLALIVEAHLRLYETRRASEVESGQRCAAEHALRASEQRFRLLAETTTDVIIWSDMDTTRRYVSPSVRTVLGYDPDALIGTKPLDFVHPDDVDAFRRVLDDLTGGRIDQASTCQRYRCKDGRWLPMEVSQSLARDPVTQRPTGYVTSLRDITERKAVEDALRVSEERLALALSSGSDGLWDWSVPTGEVELSEHWAAMLDYDASEIRHHIKSWNALIHPDDAERSRRAMLDHFEGRTPTFACEYRLRAKQGHYIWLLARGKVVSRDASGAPLRVVGTHFDITQRKRDEQRIAHLALHDPLTDLPNRTLFWERLDRALRDAARNGTRFAVLACDLDRFKQVNDTLGHLAGDRLLRCIAERLQAAVRDGDTVARLGGDEFAVVLGPITHPGDASHLAARVIEAVNRPVDLGGHRVSVGASIGIALCSGGLDGNELFRRSDVALYKAKAAGRNTYRFHDSPMQAQGDSGASRDSGAPGNAGNTLERDMRAAMKRGGFLLHYQPIVDLATGSITGFEALMRWQHPLKGAIPPSAFIPIAEETGLIISLGAWALKEACHKAASWPEPLKIAVNVSAIQFQQISMEETVAHALAQSGLAPHRLELEITETILMQDAEAVGASIRRLRAQGVRIALDDFGTGYSSLSYLHRFSFDTVKIDRSFVAGMTNPRTAAIVRAIVTLAGNLGARITAEGVETPEQRDFVRAEGCTEVQGYLFSPPLPPHDVLKLIRDGRSLVPG</sequence>
<dbReference type="SUPFAM" id="SSF55073">
    <property type="entry name" value="Nucleotide cyclase"/>
    <property type="match status" value="1"/>
</dbReference>
<feature type="domain" description="PAS" evidence="2">
    <location>
        <begin position="184"/>
        <end position="254"/>
    </location>
</feature>
<reference evidence="6 7" key="1">
    <citation type="submission" date="2024-06" db="EMBL/GenBank/DDBJ databases">
        <title>Genomic Encyclopedia of Type Strains, Phase IV (KMG-IV): sequencing the most valuable type-strain genomes for metagenomic binning, comparative biology and taxonomic classification.</title>
        <authorList>
            <person name="Goeker M."/>
        </authorList>
    </citation>
    <scope>NUCLEOTIDE SEQUENCE [LARGE SCALE GENOMIC DNA]</scope>
    <source>
        <strain evidence="6 7">DSM 21331</strain>
    </source>
</reference>
<dbReference type="InterPro" id="IPR029787">
    <property type="entry name" value="Nucleotide_cyclase"/>
</dbReference>
<dbReference type="PROSITE" id="PS50883">
    <property type="entry name" value="EAL"/>
    <property type="match status" value="1"/>
</dbReference>
<evidence type="ECO:0000313" key="6">
    <source>
        <dbReference type="EMBL" id="MET3694637.1"/>
    </source>
</evidence>
<dbReference type="InterPro" id="IPR052155">
    <property type="entry name" value="Biofilm_reg_signaling"/>
</dbReference>
<dbReference type="NCBIfam" id="TIGR00229">
    <property type="entry name" value="sensory_box"/>
    <property type="match status" value="2"/>
</dbReference>
<feature type="domain" description="PAC" evidence="3">
    <location>
        <begin position="388"/>
        <end position="441"/>
    </location>
</feature>
<feature type="domain" description="PAC" evidence="3">
    <location>
        <begin position="257"/>
        <end position="311"/>
    </location>
</feature>
<dbReference type="InterPro" id="IPR000014">
    <property type="entry name" value="PAS"/>
</dbReference>
<dbReference type="NCBIfam" id="TIGR00254">
    <property type="entry name" value="GGDEF"/>
    <property type="match status" value="1"/>
</dbReference>
<dbReference type="Gene3D" id="3.30.70.270">
    <property type="match status" value="1"/>
</dbReference>
<dbReference type="InterPro" id="IPR029016">
    <property type="entry name" value="GAF-like_dom_sf"/>
</dbReference>
<dbReference type="SUPFAM" id="SSF55785">
    <property type="entry name" value="PYP-like sensor domain (PAS domain)"/>
    <property type="match status" value="2"/>
</dbReference>
<feature type="domain" description="EAL" evidence="4">
    <location>
        <begin position="626"/>
        <end position="875"/>
    </location>
</feature>
<name>A0ABV2L9X1_9HYPH</name>
<dbReference type="SMART" id="SM00267">
    <property type="entry name" value="GGDEF"/>
    <property type="match status" value="1"/>
</dbReference>
<dbReference type="InterPro" id="IPR035919">
    <property type="entry name" value="EAL_sf"/>
</dbReference>
<dbReference type="SMART" id="SM00091">
    <property type="entry name" value="PAS"/>
    <property type="match status" value="2"/>
</dbReference>
<keyword evidence="7" id="KW-1185">Reference proteome</keyword>
<dbReference type="InterPro" id="IPR035965">
    <property type="entry name" value="PAS-like_dom_sf"/>
</dbReference>
<dbReference type="CDD" id="cd00130">
    <property type="entry name" value="PAS"/>
    <property type="match status" value="2"/>
</dbReference>
<dbReference type="InterPro" id="IPR000700">
    <property type="entry name" value="PAS-assoc_C"/>
</dbReference>
<evidence type="ECO:0000256" key="1">
    <source>
        <dbReference type="SAM" id="MobiDB-lite"/>
    </source>
</evidence>
<dbReference type="Gene3D" id="3.20.20.450">
    <property type="entry name" value="EAL domain"/>
    <property type="match status" value="1"/>
</dbReference>
<dbReference type="InterPro" id="IPR013655">
    <property type="entry name" value="PAS_fold_3"/>
</dbReference>
<dbReference type="EMBL" id="JBEPMM010000016">
    <property type="protein sequence ID" value="MET3694637.1"/>
    <property type="molecule type" value="Genomic_DNA"/>
</dbReference>
<dbReference type="InterPro" id="IPR001610">
    <property type="entry name" value="PAC"/>
</dbReference>
<dbReference type="SUPFAM" id="SSF55781">
    <property type="entry name" value="GAF domain-like"/>
    <property type="match status" value="1"/>
</dbReference>